<keyword evidence="2" id="KW-0238">DNA-binding</keyword>
<dbReference type="Proteomes" id="UP000236262">
    <property type="component" value="Unassembled WGS sequence"/>
</dbReference>
<dbReference type="OrthoDB" id="2585681at2"/>
<sequence>MNKIYIEKDLEWEDQITDHITYIPVAGASEMSNFRSPDSYVFIFFEKCKGVHSVDFLEYHESDHQIHISFPGQIHSWKTEIAVGHKLIVSRKFVEMNLFGTKFSSQHLNNLPIVTLSESQSNKLRNEFILLNQEIQDKTIRSKIISLRTQLIINLISHMVNENSIDEVDQVKISPIVSNFSRLIEAHFPESKSVKFYADKLAVTPNYLNILVKGETGQTAKDIIDSRVVLEAKRMLLGTSQTIKEISLDLGFHSIPFFSAYIYRKTGFYPKRFRETGM</sequence>
<dbReference type="PANTHER" id="PTHR43280:SF32">
    <property type="entry name" value="TRANSCRIPTIONAL REGULATORY PROTEIN"/>
    <property type="match status" value="1"/>
</dbReference>
<name>A0A3G6RFR7_CHRLC</name>
<evidence type="ECO:0000259" key="4">
    <source>
        <dbReference type="PROSITE" id="PS01124"/>
    </source>
</evidence>
<accession>A0A3G6RFR7</accession>
<proteinExistence type="predicted"/>
<evidence type="ECO:0000313" key="6">
    <source>
        <dbReference type="EMBL" id="PNW11852.1"/>
    </source>
</evidence>
<dbReference type="AlphaFoldDB" id="A0A3G6RFR7"/>
<evidence type="ECO:0000256" key="2">
    <source>
        <dbReference type="ARBA" id="ARBA00023125"/>
    </source>
</evidence>
<dbReference type="SUPFAM" id="SSF46689">
    <property type="entry name" value="Homeodomain-like"/>
    <property type="match status" value="1"/>
</dbReference>
<reference evidence="6 7" key="1">
    <citation type="submission" date="2018-01" db="EMBL/GenBank/DDBJ databases">
        <title>Draft genome sequences of Chryseobacterium lactis NCTC11390, Chryseobacterium oncorhynchi 701B-08, and Chryseobacterium viscerum 687B-08.</title>
        <authorList>
            <person name="Jeong J.-J."/>
            <person name="Lee Y.J."/>
            <person name="Park B."/>
            <person name="Choi I.-G."/>
            <person name="Kim K.D."/>
        </authorList>
    </citation>
    <scope>NUCLEOTIDE SEQUENCE [LARGE SCALE GENOMIC DNA]</scope>
    <source>
        <strain evidence="6 7">NCTC11390</strain>
    </source>
</reference>
<dbReference type="PANTHER" id="PTHR43280">
    <property type="entry name" value="ARAC-FAMILY TRANSCRIPTIONAL REGULATOR"/>
    <property type="match status" value="1"/>
</dbReference>
<organism evidence="6 7">
    <name type="scientific">Chryseobacterium lactis</name>
    <dbReference type="NCBI Taxonomy" id="1241981"/>
    <lineage>
        <taxon>Bacteria</taxon>
        <taxon>Pseudomonadati</taxon>
        <taxon>Bacteroidota</taxon>
        <taxon>Flavobacteriia</taxon>
        <taxon>Flavobacteriales</taxon>
        <taxon>Weeksellaceae</taxon>
        <taxon>Chryseobacterium group</taxon>
        <taxon>Chryseobacterium</taxon>
    </lineage>
</organism>
<dbReference type="EMBL" id="CP033924">
    <property type="protein sequence ID" value="AZA82627.1"/>
    <property type="molecule type" value="Genomic_DNA"/>
</dbReference>
<dbReference type="Gene3D" id="1.10.10.60">
    <property type="entry name" value="Homeodomain-like"/>
    <property type="match status" value="1"/>
</dbReference>
<evidence type="ECO:0000313" key="8">
    <source>
        <dbReference type="Proteomes" id="UP000279972"/>
    </source>
</evidence>
<dbReference type="Proteomes" id="UP000279972">
    <property type="component" value="Chromosome"/>
</dbReference>
<dbReference type="SMART" id="SM00342">
    <property type="entry name" value="HTH_ARAC"/>
    <property type="match status" value="1"/>
</dbReference>
<dbReference type="GO" id="GO:0003700">
    <property type="term" value="F:DNA-binding transcription factor activity"/>
    <property type="evidence" value="ECO:0007669"/>
    <property type="project" value="InterPro"/>
</dbReference>
<dbReference type="EMBL" id="PPEH01000010">
    <property type="protein sequence ID" value="PNW11852.1"/>
    <property type="molecule type" value="Genomic_DNA"/>
</dbReference>
<feature type="domain" description="HTH araC/xylS-type" evidence="4">
    <location>
        <begin position="178"/>
        <end position="276"/>
    </location>
</feature>
<dbReference type="InterPro" id="IPR009057">
    <property type="entry name" value="Homeodomain-like_sf"/>
</dbReference>
<evidence type="ECO:0000313" key="7">
    <source>
        <dbReference type="Proteomes" id="UP000236262"/>
    </source>
</evidence>
<dbReference type="KEGG" id="clac:EG342_12375"/>
<evidence type="ECO:0000256" key="1">
    <source>
        <dbReference type="ARBA" id="ARBA00023015"/>
    </source>
</evidence>
<gene>
    <name evidence="6" type="ORF">C1637_20785</name>
    <name evidence="5" type="ORF">EG342_12375</name>
</gene>
<keyword evidence="8" id="KW-1185">Reference proteome</keyword>
<keyword evidence="1" id="KW-0805">Transcription regulation</keyword>
<reference evidence="5 8" key="2">
    <citation type="submission" date="2018-11" db="EMBL/GenBank/DDBJ databases">
        <title>Proposal to divide the Flavobacteriaceae and reorganize its genera based on Amino Acid Identity values calculated from whole genome sequences.</title>
        <authorList>
            <person name="Nicholson A.C."/>
            <person name="Gulvik C.A."/>
            <person name="Whitney A.M."/>
            <person name="Humrighouse B.W."/>
            <person name="Bell M."/>
            <person name="Holmes B."/>
            <person name="Steigerwalt A.G."/>
            <person name="Villarma A."/>
            <person name="Sheth M."/>
            <person name="Batra D."/>
            <person name="Pryor J."/>
            <person name="Bernardet J.-F."/>
            <person name="Hugo C."/>
            <person name="Kampfer P."/>
            <person name="Newman J."/>
            <person name="McQuiston J.R."/>
        </authorList>
    </citation>
    <scope>NUCLEOTIDE SEQUENCE [LARGE SCALE GENOMIC DNA]</scope>
    <source>
        <strain evidence="5 8">KC_1864</strain>
    </source>
</reference>
<keyword evidence="3" id="KW-0804">Transcription</keyword>
<dbReference type="RefSeq" id="WP_103293573.1">
    <property type="nucleotide sequence ID" value="NZ_CP033924.1"/>
</dbReference>
<evidence type="ECO:0000256" key="3">
    <source>
        <dbReference type="ARBA" id="ARBA00023163"/>
    </source>
</evidence>
<dbReference type="GO" id="GO:0043565">
    <property type="term" value="F:sequence-specific DNA binding"/>
    <property type="evidence" value="ECO:0007669"/>
    <property type="project" value="InterPro"/>
</dbReference>
<protein>
    <submittedName>
        <fullName evidence="5">AraC family transcriptional regulator</fullName>
    </submittedName>
</protein>
<dbReference type="Pfam" id="PF12833">
    <property type="entry name" value="HTH_18"/>
    <property type="match status" value="1"/>
</dbReference>
<dbReference type="PROSITE" id="PS01124">
    <property type="entry name" value="HTH_ARAC_FAMILY_2"/>
    <property type="match status" value="1"/>
</dbReference>
<dbReference type="InterPro" id="IPR018060">
    <property type="entry name" value="HTH_AraC"/>
</dbReference>
<evidence type="ECO:0000313" key="5">
    <source>
        <dbReference type="EMBL" id="AZA82627.1"/>
    </source>
</evidence>